<reference evidence="2" key="1">
    <citation type="submission" date="2016-10" db="EMBL/GenBank/DDBJ databases">
        <authorList>
            <person name="Varghese N."/>
            <person name="Submissions S."/>
        </authorList>
    </citation>
    <scope>NUCLEOTIDE SEQUENCE [LARGE SCALE GENOMIC DNA]</scope>
    <source>
        <strain evidence="2">DSM 13490</strain>
    </source>
</reference>
<dbReference type="Proteomes" id="UP000199266">
    <property type="component" value="Unassembled WGS sequence"/>
</dbReference>
<evidence type="ECO:0000313" key="1">
    <source>
        <dbReference type="EMBL" id="SDX82064.1"/>
    </source>
</evidence>
<gene>
    <name evidence="1" type="ORF">SAMN03080603_00805</name>
</gene>
<accession>A0A1H3EVW1</accession>
<protein>
    <submittedName>
        <fullName evidence="1">Uncharacterized protein</fullName>
    </submittedName>
</protein>
<dbReference type="EMBL" id="FNPD01000003">
    <property type="protein sequence ID" value="SDX82064.1"/>
    <property type="molecule type" value="Genomic_DNA"/>
</dbReference>
<proteinExistence type="predicted"/>
<name>A0A1H3EVW1_9BACT</name>
<evidence type="ECO:0000313" key="2">
    <source>
        <dbReference type="Proteomes" id="UP000199266"/>
    </source>
</evidence>
<dbReference type="AntiFam" id="ANF00186">
    <property type="entry name" value="Shadow ORF (opposite rpmB)"/>
</dbReference>
<keyword evidence="2" id="KW-1185">Reference proteome</keyword>
<organism evidence="1 2">
    <name type="scientific">Acetomicrobium thermoterrenum DSM 13490</name>
    <dbReference type="NCBI Taxonomy" id="1120987"/>
    <lineage>
        <taxon>Bacteria</taxon>
        <taxon>Thermotogati</taxon>
        <taxon>Synergistota</taxon>
        <taxon>Synergistia</taxon>
        <taxon>Synergistales</taxon>
        <taxon>Acetomicrobiaceae</taxon>
        <taxon>Acetomicrobium</taxon>
    </lineage>
</organism>
<sequence>MSGPKMNIIKSGLLNCPLDQTGAQTTSTDFHPLLDTTTEINVNDLQIYQPTTPGFAIGMTNLIPGYRTSSTTITYTRHGELPPLQYETARVF</sequence>
<dbReference type="AlphaFoldDB" id="A0A1H3EVW1"/>